<keyword evidence="2" id="KW-0238">DNA-binding</keyword>
<organism evidence="3 4">
    <name type="scientific">Vibrio campbellii</name>
    <dbReference type="NCBI Taxonomy" id="680"/>
    <lineage>
        <taxon>Bacteria</taxon>
        <taxon>Pseudomonadati</taxon>
        <taxon>Pseudomonadota</taxon>
        <taxon>Gammaproteobacteria</taxon>
        <taxon>Vibrionales</taxon>
        <taxon>Vibrionaceae</taxon>
        <taxon>Vibrio</taxon>
    </lineage>
</organism>
<dbReference type="PANTHER" id="PTHR30408:SF12">
    <property type="entry name" value="TYPE I RESTRICTION ENZYME MJAVIII SPECIFICITY SUBUNIT"/>
    <property type="match status" value="1"/>
</dbReference>
<dbReference type="EMBL" id="CP050470">
    <property type="protein sequence ID" value="UTZ31307.1"/>
    <property type="molecule type" value="Genomic_DNA"/>
</dbReference>
<evidence type="ECO:0000256" key="1">
    <source>
        <dbReference type="ARBA" id="ARBA00022747"/>
    </source>
</evidence>
<evidence type="ECO:0000256" key="2">
    <source>
        <dbReference type="ARBA" id="ARBA00023125"/>
    </source>
</evidence>
<evidence type="ECO:0000313" key="4">
    <source>
        <dbReference type="Proteomes" id="UP001059912"/>
    </source>
</evidence>
<dbReference type="SUPFAM" id="SSF116734">
    <property type="entry name" value="DNA methylase specificity domain"/>
    <property type="match status" value="2"/>
</dbReference>
<gene>
    <name evidence="3" type="ORF">HB762_07795</name>
</gene>
<dbReference type="Gene3D" id="3.90.220.20">
    <property type="entry name" value="DNA methylase specificity domains"/>
    <property type="match status" value="3"/>
</dbReference>
<protein>
    <recommendedName>
        <fullName evidence="5">Type I restriction modification DNA specificity domain-containing protein</fullName>
    </recommendedName>
</protein>
<keyword evidence="1" id="KW-0680">Restriction system</keyword>
<name>A0ABY5IC90_9VIBR</name>
<evidence type="ECO:0008006" key="5">
    <source>
        <dbReference type="Google" id="ProtNLM"/>
    </source>
</evidence>
<keyword evidence="4" id="KW-1185">Reference proteome</keyword>
<dbReference type="InterPro" id="IPR052021">
    <property type="entry name" value="Type-I_RS_S_subunit"/>
</dbReference>
<dbReference type="InterPro" id="IPR044946">
    <property type="entry name" value="Restrct_endonuc_typeI_TRD_sf"/>
</dbReference>
<dbReference type="RefSeq" id="WP_255901768.1">
    <property type="nucleotide sequence ID" value="NZ_CP050470.1"/>
</dbReference>
<proteinExistence type="predicted"/>
<dbReference type="Proteomes" id="UP001059912">
    <property type="component" value="Chromosome 1"/>
</dbReference>
<sequence length="510" mass="57135">MAVDSERETFHINKVLVSSIEDFLTAQTYRPAITEAYTKIQLTQFSQLSSLTTTNIRQGKTPVFSSEGAKCLKSSQTRSILLDEYGYETVNPSAEENRGLVKLENEDLVITRQGAGTIGRISIFLSLEEYFITDSLFIVRLDKKKVDPCYVAAFFRTDIGQRLIEKGVYGSTGQLNLSSEHIKKLPVSILNFDCQKYIGNKIRQAEMLRGWATRLEGEFNKALQNEFPDAFENKPSGKKYSRATPSDINYTLNPGAFDEERIRVQRYLIKNKGVKFSTVAQISGESTTAYTSETTYIGLNSISSNSCQLSPSTIENEDVKATCRLLTEGPVIAKLRPYLNKVSYIPQWLKGSVGSTELMCIEPKSDLTAWYLYGVLKSEATLKQIRPVATGATHPRIDKHDLNEVIIPVLAEQESLGLLLEKSQKAYFESSRLIETAKLLVESIIEGKVTESEFVAAQQALENGNNTKDKAIMSKLTEKGYALTDAKPLFLDLEALYELLNEAQQDMEQY</sequence>
<accession>A0ABY5IC90</accession>
<dbReference type="PANTHER" id="PTHR30408">
    <property type="entry name" value="TYPE-1 RESTRICTION ENZYME ECOKI SPECIFICITY PROTEIN"/>
    <property type="match status" value="1"/>
</dbReference>
<reference evidence="3" key="1">
    <citation type="submission" date="2020-03" db="EMBL/GenBank/DDBJ databases">
        <title>Five strains of Vibrio campbellii isolated from Mariana Trench.</title>
        <authorList>
            <person name="Liang J."/>
            <person name="Zhang X.-H."/>
        </authorList>
    </citation>
    <scope>NUCLEOTIDE SEQUENCE</scope>
    <source>
        <strain evidence="3">LJC013</strain>
    </source>
</reference>
<evidence type="ECO:0000313" key="3">
    <source>
        <dbReference type="EMBL" id="UTZ31307.1"/>
    </source>
</evidence>